<protein>
    <recommendedName>
        <fullName evidence="2">Reverse transcriptase domain-containing protein</fullName>
    </recommendedName>
</protein>
<evidence type="ECO:0000259" key="2">
    <source>
        <dbReference type="Pfam" id="PF00078"/>
    </source>
</evidence>
<dbReference type="InterPro" id="IPR053134">
    <property type="entry name" value="RNA-dir_DNA_polymerase"/>
</dbReference>
<comment type="caution">
    <text evidence="3">The sequence shown here is derived from an EMBL/GenBank/DDBJ whole genome shotgun (WGS) entry which is preliminary data.</text>
</comment>
<dbReference type="Proteomes" id="UP000734854">
    <property type="component" value="Unassembled WGS sequence"/>
</dbReference>
<organism evidence="3 4">
    <name type="scientific">Zingiber officinale</name>
    <name type="common">Ginger</name>
    <name type="synonym">Amomum zingiber</name>
    <dbReference type="NCBI Taxonomy" id="94328"/>
    <lineage>
        <taxon>Eukaryota</taxon>
        <taxon>Viridiplantae</taxon>
        <taxon>Streptophyta</taxon>
        <taxon>Embryophyta</taxon>
        <taxon>Tracheophyta</taxon>
        <taxon>Spermatophyta</taxon>
        <taxon>Magnoliopsida</taxon>
        <taxon>Liliopsida</taxon>
        <taxon>Zingiberales</taxon>
        <taxon>Zingiberaceae</taxon>
        <taxon>Zingiber</taxon>
    </lineage>
</organism>
<evidence type="ECO:0000313" key="4">
    <source>
        <dbReference type="Proteomes" id="UP000734854"/>
    </source>
</evidence>
<evidence type="ECO:0000313" key="3">
    <source>
        <dbReference type="EMBL" id="KAG6489953.1"/>
    </source>
</evidence>
<evidence type="ECO:0000256" key="1">
    <source>
        <dbReference type="SAM" id="Coils"/>
    </source>
</evidence>
<reference evidence="3 4" key="1">
    <citation type="submission" date="2020-08" db="EMBL/GenBank/DDBJ databases">
        <title>Plant Genome Project.</title>
        <authorList>
            <person name="Zhang R.-G."/>
        </authorList>
    </citation>
    <scope>NUCLEOTIDE SEQUENCE [LARGE SCALE GENOMIC DNA]</scope>
    <source>
        <tissue evidence="3">Rhizome</tissue>
    </source>
</reference>
<dbReference type="PANTHER" id="PTHR24559:SF444">
    <property type="entry name" value="REVERSE TRANSCRIPTASE DOMAIN-CONTAINING PROTEIN"/>
    <property type="match status" value="1"/>
</dbReference>
<feature type="coiled-coil region" evidence="1">
    <location>
        <begin position="5"/>
        <end position="56"/>
    </location>
</feature>
<dbReference type="Gene3D" id="3.30.70.270">
    <property type="match status" value="1"/>
</dbReference>
<keyword evidence="1" id="KW-0175">Coiled coil</keyword>
<dbReference type="Pfam" id="PF00078">
    <property type="entry name" value="RVT_1"/>
    <property type="match status" value="1"/>
</dbReference>
<gene>
    <name evidence="3" type="ORF">ZIOFF_051235</name>
</gene>
<proteinExistence type="predicted"/>
<dbReference type="AlphaFoldDB" id="A0A8J5FME0"/>
<keyword evidence="4" id="KW-1185">Reference proteome</keyword>
<dbReference type="SUPFAM" id="SSF56672">
    <property type="entry name" value="DNA/RNA polymerases"/>
    <property type="match status" value="1"/>
</dbReference>
<accession>A0A8J5FME0</accession>
<dbReference type="InterPro" id="IPR000477">
    <property type="entry name" value="RT_dom"/>
</dbReference>
<dbReference type="InterPro" id="IPR043502">
    <property type="entry name" value="DNA/RNA_pol_sf"/>
</dbReference>
<dbReference type="PANTHER" id="PTHR24559">
    <property type="entry name" value="TRANSPOSON TY3-I GAG-POL POLYPROTEIN"/>
    <property type="match status" value="1"/>
</dbReference>
<dbReference type="InterPro" id="IPR043128">
    <property type="entry name" value="Rev_trsase/Diguanyl_cyclase"/>
</dbReference>
<sequence length="143" mass="16934">MAEENLRLKHEIAAWKAKYKELEDESMELDSLMLEKEDLQKEIKSLQESLKGLKEKEIIDLDLNVLLMEETQKGTEQFIVVYIDDILVFSESEEKHEKHLRVMLKIWQDNGLVLSPTKMKIAVKEIEFLEQYWETEKSSYSPT</sequence>
<dbReference type="EMBL" id="JACMSC010000014">
    <property type="protein sequence ID" value="KAG6489953.1"/>
    <property type="molecule type" value="Genomic_DNA"/>
</dbReference>
<feature type="domain" description="Reverse transcriptase" evidence="2">
    <location>
        <begin position="69"/>
        <end position="129"/>
    </location>
</feature>
<name>A0A8J5FME0_ZINOF</name>